<reference evidence="2" key="1">
    <citation type="journal article" date="2013" name="Environ. Microbiol.">
        <title>Microbiota from the distal guts of lean and obese adolescents exhibit partial functional redundancy besides clear differences in community structure.</title>
        <authorList>
            <person name="Ferrer M."/>
            <person name="Ruiz A."/>
            <person name="Lanza F."/>
            <person name="Haange S.B."/>
            <person name="Oberbach A."/>
            <person name="Till H."/>
            <person name="Bargiela R."/>
            <person name="Campoy C."/>
            <person name="Segura M.T."/>
            <person name="Richter M."/>
            <person name="von Bergen M."/>
            <person name="Seifert J."/>
            <person name="Suarez A."/>
        </authorList>
    </citation>
    <scope>NUCLEOTIDE SEQUENCE</scope>
</reference>
<feature type="transmembrane region" description="Helical" evidence="1">
    <location>
        <begin position="23"/>
        <end position="46"/>
    </location>
</feature>
<protein>
    <submittedName>
        <fullName evidence="2">Uncharacterized protein</fullName>
    </submittedName>
</protein>
<evidence type="ECO:0000256" key="1">
    <source>
        <dbReference type="SAM" id="Phobius"/>
    </source>
</evidence>
<proteinExistence type="predicted"/>
<dbReference type="AlphaFoldDB" id="K1RVP5"/>
<name>K1RVP5_9ZZZZ</name>
<gene>
    <name evidence="2" type="ORF">LEA_18401</name>
</gene>
<sequence>MIYFACMVAGGRYKLNLRLFEALAFQTVLGCCMGCALLVPAALSLVQNPRTIDPFNGYGYLVYGSAQQYLAIFTALF</sequence>
<accession>K1RVP5</accession>
<keyword evidence="1" id="KW-0812">Transmembrane</keyword>
<dbReference type="EMBL" id="AJWY01012624">
    <property type="protein sequence ID" value="EKC49423.1"/>
    <property type="molecule type" value="Genomic_DNA"/>
</dbReference>
<organism evidence="2">
    <name type="scientific">human gut metagenome</name>
    <dbReference type="NCBI Taxonomy" id="408170"/>
    <lineage>
        <taxon>unclassified sequences</taxon>
        <taxon>metagenomes</taxon>
        <taxon>organismal metagenomes</taxon>
    </lineage>
</organism>
<keyword evidence="1" id="KW-1133">Transmembrane helix</keyword>
<keyword evidence="1" id="KW-0472">Membrane</keyword>
<comment type="caution">
    <text evidence="2">The sequence shown here is derived from an EMBL/GenBank/DDBJ whole genome shotgun (WGS) entry which is preliminary data.</text>
</comment>
<evidence type="ECO:0000313" key="2">
    <source>
        <dbReference type="EMBL" id="EKC49423.1"/>
    </source>
</evidence>
<feature type="transmembrane region" description="Helical" evidence="1">
    <location>
        <begin position="58"/>
        <end position="76"/>
    </location>
</feature>